<evidence type="ECO:0000313" key="2">
    <source>
        <dbReference type="EMBL" id="KHG29284.1"/>
    </source>
</evidence>
<feature type="transmembrane region" description="Helical" evidence="1">
    <location>
        <begin position="12"/>
        <end position="33"/>
    </location>
</feature>
<proteinExistence type="predicted"/>
<keyword evidence="3" id="KW-1185">Reference proteome</keyword>
<accession>A0A0B0PXW7</accession>
<keyword evidence="1" id="KW-1133">Transmembrane helix</keyword>
<gene>
    <name evidence="2" type="ORF">F383_16537</name>
</gene>
<organism evidence="2 3">
    <name type="scientific">Gossypium arboreum</name>
    <name type="common">Tree cotton</name>
    <name type="synonym">Gossypium nanking</name>
    <dbReference type="NCBI Taxonomy" id="29729"/>
    <lineage>
        <taxon>Eukaryota</taxon>
        <taxon>Viridiplantae</taxon>
        <taxon>Streptophyta</taxon>
        <taxon>Embryophyta</taxon>
        <taxon>Tracheophyta</taxon>
        <taxon>Spermatophyta</taxon>
        <taxon>Magnoliopsida</taxon>
        <taxon>eudicotyledons</taxon>
        <taxon>Gunneridae</taxon>
        <taxon>Pentapetalae</taxon>
        <taxon>rosids</taxon>
        <taxon>malvids</taxon>
        <taxon>Malvales</taxon>
        <taxon>Malvaceae</taxon>
        <taxon>Malvoideae</taxon>
        <taxon>Gossypium</taxon>
    </lineage>
</organism>
<protein>
    <submittedName>
        <fullName evidence="2">Uncharacterized protein</fullName>
    </submittedName>
</protein>
<keyword evidence="1" id="KW-0472">Membrane</keyword>
<dbReference type="EMBL" id="KN448891">
    <property type="protein sequence ID" value="KHG29284.1"/>
    <property type="molecule type" value="Genomic_DNA"/>
</dbReference>
<sequence length="36" mass="4218">MVLVYFVYKLSHVIWLILVLCLVVYKCSIMVCIGKK</sequence>
<reference evidence="3" key="1">
    <citation type="submission" date="2014-09" db="EMBL/GenBank/DDBJ databases">
        <authorList>
            <person name="Mudge J."/>
            <person name="Ramaraj T."/>
            <person name="Lindquist I.E."/>
            <person name="Bharti A.K."/>
            <person name="Sundararajan A."/>
            <person name="Cameron C.T."/>
            <person name="Woodward J.E."/>
            <person name="May G.D."/>
            <person name="Brubaker C."/>
            <person name="Broadhvest J."/>
            <person name="Wilkins T.A."/>
        </authorList>
    </citation>
    <scope>NUCLEOTIDE SEQUENCE</scope>
    <source>
        <strain evidence="3">cv. AKA8401</strain>
    </source>
</reference>
<keyword evidence="1" id="KW-0812">Transmembrane</keyword>
<name>A0A0B0PXW7_GOSAR</name>
<evidence type="ECO:0000256" key="1">
    <source>
        <dbReference type="SAM" id="Phobius"/>
    </source>
</evidence>
<dbReference type="Proteomes" id="UP000032142">
    <property type="component" value="Unassembled WGS sequence"/>
</dbReference>
<dbReference type="AlphaFoldDB" id="A0A0B0PXW7"/>
<evidence type="ECO:0000313" key="3">
    <source>
        <dbReference type="Proteomes" id="UP000032142"/>
    </source>
</evidence>